<dbReference type="KEGG" id="doe:DENOEST_P0100"/>
<reference evidence="1 2" key="1">
    <citation type="submission" date="2020-03" db="EMBL/GenBank/DDBJ databases">
        <authorList>
            <consortium name="Genoscope - CEA"/>
            <person name="William W."/>
        </authorList>
    </citation>
    <scope>NUCLEOTIDE SEQUENCE [LARGE SCALE GENOMIC DNA]</scope>
    <source>
        <strain evidence="2">DSM 16959</strain>
        <plasmid evidence="1 2">pI</plasmid>
    </source>
</reference>
<evidence type="ECO:0000313" key="1">
    <source>
        <dbReference type="EMBL" id="CAB1371258.1"/>
    </source>
</evidence>
<organism evidence="1 2">
    <name type="scientific">Denitratisoma oestradiolicum</name>
    <dbReference type="NCBI Taxonomy" id="311182"/>
    <lineage>
        <taxon>Bacteria</taxon>
        <taxon>Pseudomonadati</taxon>
        <taxon>Pseudomonadota</taxon>
        <taxon>Betaproteobacteria</taxon>
        <taxon>Nitrosomonadales</taxon>
        <taxon>Sterolibacteriaceae</taxon>
        <taxon>Denitratisoma</taxon>
    </lineage>
</organism>
<dbReference type="RefSeq" id="WP_183148380.1">
    <property type="nucleotide sequence ID" value="NZ_LR778302.1"/>
</dbReference>
<evidence type="ECO:0000313" key="2">
    <source>
        <dbReference type="Proteomes" id="UP000515733"/>
    </source>
</evidence>
<protein>
    <submittedName>
        <fullName evidence="1">Uncharacterized protein</fullName>
    </submittedName>
</protein>
<geneLocation type="plasmid" evidence="1 2">
    <name>pI</name>
</geneLocation>
<sequence length="72" mass="8290">MPRYRQYRFDNCANTLAEAIEAAKRAADNFGLPQTVLRNTDTCGWWHSNPFARSIAVSELHATYLPARYFSH</sequence>
<keyword evidence="1" id="KW-0614">Plasmid</keyword>
<gene>
    <name evidence="1" type="ORF">DENOEST_P0100</name>
</gene>
<keyword evidence="2" id="KW-1185">Reference proteome</keyword>
<dbReference type="EMBL" id="LR778302">
    <property type="protein sequence ID" value="CAB1371258.1"/>
    <property type="molecule type" value="Genomic_DNA"/>
</dbReference>
<accession>A0A6S6YFK7</accession>
<dbReference type="AlphaFoldDB" id="A0A6S6YFK7"/>
<proteinExistence type="predicted"/>
<name>A0A6S6YFK7_9PROT</name>
<dbReference type="Proteomes" id="UP000515733">
    <property type="component" value="Plasmid pI"/>
</dbReference>